<dbReference type="PANTHER" id="PTHR33155">
    <property type="entry name" value="FANTASTIC FOUR-LIKE PROTEIN (DUF3049)"/>
    <property type="match status" value="1"/>
</dbReference>
<evidence type="ECO:0000313" key="5">
    <source>
        <dbReference type="Proteomes" id="UP001345219"/>
    </source>
</evidence>
<evidence type="ECO:0000256" key="2">
    <source>
        <dbReference type="SAM" id="MobiDB-lite"/>
    </source>
</evidence>
<sequence>MSSSVCQGFQSCLEPRLVEPLVLRLRLAPPKPDPSRPLGPSQKPPRLNETNPEKIVAAAATATTAVPTTINRQNLDPTEGWSFFLQVKPASDNMQAPVGGSDHDRDGVYVQPPLMKRSHSMLLREKISLEMCTENLGNETGSSSIIGSLDDIATSASTLEAKKLRQTRNFLGRSRNVSFPPPLTSISGSTGVLRMRPWREGGRLVLEAVAVSSPQKSFHVERSEGRLRMRLCKDGSDCCCNINGVEEPEEVAAEDAANEKERTYDKLGIGRPCRFREKGGGPESDKGRFSRLEPLVVAS</sequence>
<dbReference type="PANTHER" id="PTHR33155:SF8">
    <property type="entry name" value="PROTEIN FANTASTIC FOUR 1"/>
    <property type="match status" value="1"/>
</dbReference>
<accession>A0AAN7KBL7</accession>
<dbReference type="Proteomes" id="UP001345219">
    <property type="component" value="Chromosome 11"/>
</dbReference>
<feature type="region of interest" description="Disordered" evidence="2">
    <location>
        <begin position="28"/>
        <end position="49"/>
    </location>
</feature>
<evidence type="ECO:0000259" key="3">
    <source>
        <dbReference type="Pfam" id="PF11250"/>
    </source>
</evidence>
<dbReference type="InterPro" id="IPR021410">
    <property type="entry name" value="FAF"/>
</dbReference>
<dbReference type="InterPro" id="IPR046431">
    <property type="entry name" value="FAF_dom"/>
</dbReference>
<name>A0AAN7KBL7_9MYRT</name>
<comment type="caution">
    <text evidence="4">The sequence shown here is derived from an EMBL/GenBank/DDBJ whole genome shotgun (WGS) entry which is preliminary data.</text>
</comment>
<dbReference type="EMBL" id="JAXIOK010000008">
    <property type="protein sequence ID" value="KAK4764049.1"/>
    <property type="molecule type" value="Genomic_DNA"/>
</dbReference>
<evidence type="ECO:0000313" key="4">
    <source>
        <dbReference type="EMBL" id="KAK4764049.1"/>
    </source>
</evidence>
<comment type="similarity">
    <text evidence="1">Belongs to the fantastic four family.</text>
</comment>
<protein>
    <recommendedName>
        <fullName evidence="3">FAF domain-containing protein</fullName>
    </recommendedName>
</protein>
<organism evidence="4 5">
    <name type="scientific">Trapa incisa</name>
    <dbReference type="NCBI Taxonomy" id="236973"/>
    <lineage>
        <taxon>Eukaryota</taxon>
        <taxon>Viridiplantae</taxon>
        <taxon>Streptophyta</taxon>
        <taxon>Embryophyta</taxon>
        <taxon>Tracheophyta</taxon>
        <taxon>Spermatophyta</taxon>
        <taxon>Magnoliopsida</taxon>
        <taxon>eudicotyledons</taxon>
        <taxon>Gunneridae</taxon>
        <taxon>Pentapetalae</taxon>
        <taxon>rosids</taxon>
        <taxon>malvids</taxon>
        <taxon>Myrtales</taxon>
        <taxon>Lythraceae</taxon>
        <taxon>Trapa</taxon>
    </lineage>
</organism>
<proteinExistence type="inferred from homology"/>
<evidence type="ECO:0000256" key="1">
    <source>
        <dbReference type="ARBA" id="ARBA00008690"/>
    </source>
</evidence>
<keyword evidence="5" id="KW-1185">Reference proteome</keyword>
<dbReference type="Pfam" id="PF11250">
    <property type="entry name" value="FAF"/>
    <property type="match status" value="1"/>
</dbReference>
<gene>
    <name evidence="4" type="ORF">SAY87_013487</name>
</gene>
<reference evidence="4 5" key="1">
    <citation type="journal article" date="2023" name="Hortic Res">
        <title>Pangenome of water caltrop reveals structural variations and asymmetric subgenome divergence after allopolyploidization.</title>
        <authorList>
            <person name="Zhang X."/>
            <person name="Chen Y."/>
            <person name="Wang L."/>
            <person name="Yuan Y."/>
            <person name="Fang M."/>
            <person name="Shi L."/>
            <person name="Lu R."/>
            <person name="Comes H.P."/>
            <person name="Ma Y."/>
            <person name="Chen Y."/>
            <person name="Huang G."/>
            <person name="Zhou Y."/>
            <person name="Zheng Z."/>
            <person name="Qiu Y."/>
        </authorList>
    </citation>
    <scope>NUCLEOTIDE SEQUENCE [LARGE SCALE GENOMIC DNA]</scope>
    <source>
        <tissue evidence="4">Roots</tissue>
    </source>
</reference>
<feature type="domain" description="FAF" evidence="3">
    <location>
        <begin position="178"/>
        <end position="231"/>
    </location>
</feature>
<dbReference type="AlphaFoldDB" id="A0AAN7KBL7"/>